<dbReference type="GO" id="GO:0005634">
    <property type="term" value="C:nucleus"/>
    <property type="evidence" value="ECO:0007669"/>
    <property type="project" value="TreeGrafter"/>
</dbReference>
<dbReference type="GO" id="GO:0035197">
    <property type="term" value="F:siRNA binding"/>
    <property type="evidence" value="ECO:0007669"/>
    <property type="project" value="TreeGrafter"/>
</dbReference>
<name>A0A6J2Y3P2_SITOR</name>
<dbReference type="InterPro" id="IPR014720">
    <property type="entry name" value="dsRBD_dom"/>
</dbReference>
<dbReference type="AlphaFoldDB" id="A0A6J2Y3P2"/>
<dbReference type="PROSITE" id="PS50137">
    <property type="entry name" value="DS_RBD"/>
    <property type="match status" value="2"/>
</dbReference>
<reference evidence="5" key="1">
    <citation type="submission" date="2025-08" db="UniProtKB">
        <authorList>
            <consortium name="RefSeq"/>
        </authorList>
    </citation>
    <scope>IDENTIFICATION</scope>
    <source>
        <tissue evidence="5">Gonads</tissue>
    </source>
</reference>
<feature type="domain" description="DRBM" evidence="3">
    <location>
        <begin position="97"/>
        <end position="163"/>
    </location>
</feature>
<organism evidence="4 5">
    <name type="scientific">Sitophilus oryzae</name>
    <name type="common">Rice weevil</name>
    <name type="synonym">Curculio oryzae</name>
    <dbReference type="NCBI Taxonomy" id="7048"/>
    <lineage>
        <taxon>Eukaryota</taxon>
        <taxon>Metazoa</taxon>
        <taxon>Ecdysozoa</taxon>
        <taxon>Arthropoda</taxon>
        <taxon>Hexapoda</taxon>
        <taxon>Insecta</taxon>
        <taxon>Pterygota</taxon>
        <taxon>Neoptera</taxon>
        <taxon>Endopterygota</taxon>
        <taxon>Coleoptera</taxon>
        <taxon>Polyphaga</taxon>
        <taxon>Cucujiformia</taxon>
        <taxon>Curculionidae</taxon>
        <taxon>Dryophthorinae</taxon>
        <taxon>Sitophilus</taxon>
    </lineage>
</organism>
<dbReference type="InParanoid" id="A0A6J2Y3P2"/>
<keyword evidence="1 2" id="KW-0694">RNA-binding</keyword>
<dbReference type="Gene3D" id="3.30.160.20">
    <property type="match status" value="2"/>
</dbReference>
<accession>A0A6J2Y3P2</accession>
<dbReference type="PANTHER" id="PTHR46205">
    <property type="entry name" value="LOQUACIOUS, ISOFORM B"/>
    <property type="match status" value="1"/>
</dbReference>
<evidence type="ECO:0000256" key="1">
    <source>
        <dbReference type="ARBA" id="ARBA00022884"/>
    </source>
</evidence>
<dbReference type="GO" id="GO:0005737">
    <property type="term" value="C:cytoplasm"/>
    <property type="evidence" value="ECO:0007669"/>
    <property type="project" value="TreeGrafter"/>
</dbReference>
<protein>
    <submittedName>
        <fullName evidence="5">Uncharacterized protein LOC115884011</fullName>
    </submittedName>
</protein>
<dbReference type="PANTHER" id="PTHR46205:SF3">
    <property type="entry name" value="LOQUACIOUS, ISOFORM B"/>
    <property type="match status" value="1"/>
</dbReference>
<sequence>MNLNPLCVLNRHLTSESHPPAIYDFKEIQGDTRFYLCFVEAGGQTAHGIGQSKEEAKEDAVKNILPLFEIDLDTSEELPDIGTLSLEKADSSMSFMNYIGRLTRQACRNKYDYPRYSYRDERDHNSQFEVKCFFNGLVSVGYGYSKRSAKKQAARKMLSKVQENGFKALHSSYPLLVSLHNGCEGHNNSISNAVSENNNLINTISNNKN</sequence>
<evidence type="ECO:0000313" key="5">
    <source>
        <dbReference type="RefSeq" id="XP_030758307.1"/>
    </source>
</evidence>
<proteinExistence type="predicted"/>
<dbReference type="RefSeq" id="XP_030758307.1">
    <property type="nucleotide sequence ID" value="XM_030902447.1"/>
</dbReference>
<dbReference type="GO" id="GO:0016442">
    <property type="term" value="C:RISC complex"/>
    <property type="evidence" value="ECO:0007669"/>
    <property type="project" value="TreeGrafter"/>
</dbReference>
<evidence type="ECO:0000259" key="3">
    <source>
        <dbReference type="PROSITE" id="PS50137"/>
    </source>
</evidence>
<dbReference type="SMART" id="SM00358">
    <property type="entry name" value="DSRM"/>
    <property type="match status" value="2"/>
</dbReference>
<dbReference type="GeneID" id="115884011"/>
<evidence type="ECO:0000313" key="4">
    <source>
        <dbReference type="Proteomes" id="UP000504635"/>
    </source>
</evidence>
<dbReference type="Pfam" id="PF00035">
    <property type="entry name" value="dsrm"/>
    <property type="match status" value="1"/>
</dbReference>
<dbReference type="CDD" id="cd00048">
    <property type="entry name" value="DSRM_SF"/>
    <property type="match status" value="1"/>
</dbReference>
<keyword evidence="4" id="KW-1185">Reference proteome</keyword>
<feature type="domain" description="DRBM" evidence="3">
    <location>
        <begin position="4"/>
        <end position="70"/>
    </location>
</feature>
<dbReference type="GO" id="GO:0003725">
    <property type="term" value="F:double-stranded RNA binding"/>
    <property type="evidence" value="ECO:0007669"/>
    <property type="project" value="TreeGrafter"/>
</dbReference>
<dbReference type="GO" id="GO:0070578">
    <property type="term" value="C:RISC-loading complex"/>
    <property type="evidence" value="ECO:0007669"/>
    <property type="project" value="TreeGrafter"/>
</dbReference>
<dbReference type="InterPro" id="IPR051247">
    <property type="entry name" value="RLC_Component"/>
</dbReference>
<dbReference type="Proteomes" id="UP000504635">
    <property type="component" value="Unplaced"/>
</dbReference>
<gene>
    <name evidence="5" type="primary">LOC115884011</name>
</gene>
<evidence type="ECO:0000256" key="2">
    <source>
        <dbReference type="PROSITE-ProRule" id="PRU00266"/>
    </source>
</evidence>
<dbReference type="GO" id="GO:0030422">
    <property type="term" value="P:siRNA processing"/>
    <property type="evidence" value="ECO:0007669"/>
    <property type="project" value="TreeGrafter"/>
</dbReference>
<dbReference type="SUPFAM" id="SSF54768">
    <property type="entry name" value="dsRNA-binding domain-like"/>
    <property type="match status" value="2"/>
</dbReference>
<dbReference type="KEGG" id="soy:115884011"/>
<dbReference type="GO" id="GO:0070920">
    <property type="term" value="P:regulation of regulatory ncRNA processing"/>
    <property type="evidence" value="ECO:0007669"/>
    <property type="project" value="TreeGrafter"/>
</dbReference>